<dbReference type="EMBL" id="JADGIZ020000002">
    <property type="protein sequence ID" value="KAL2919577.1"/>
    <property type="molecule type" value="Genomic_DNA"/>
</dbReference>
<protein>
    <recommendedName>
        <fullName evidence="5">Wax synthase domain-containing protein</fullName>
    </recommendedName>
</protein>
<evidence type="ECO:0000313" key="4">
    <source>
        <dbReference type="Proteomes" id="UP001527925"/>
    </source>
</evidence>
<keyword evidence="4" id="KW-1185">Reference proteome</keyword>
<feature type="transmembrane region" description="Helical" evidence="2">
    <location>
        <begin position="38"/>
        <end position="57"/>
    </location>
</feature>
<organism evidence="3 4">
    <name type="scientific">Polyrhizophydium stewartii</name>
    <dbReference type="NCBI Taxonomy" id="2732419"/>
    <lineage>
        <taxon>Eukaryota</taxon>
        <taxon>Fungi</taxon>
        <taxon>Fungi incertae sedis</taxon>
        <taxon>Chytridiomycota</taxon>
        <taxon>Chytridiomycota incertae sedis</taxon>
        <taxon>Chytridiomycetes</taxon>
        <taxon>Rhizophydiales</taxon>
        <taxon>Rhizophydiales incertae sedis</taxon>
        <taxon>Polyrhizophydium</taxon>
    </lineage>
</organism>
<feature type="region of interest" description="Disordered" evidence="1">
    <location>
        <begin position="300"/>
        <end position="348"/>
    </location>
</feature>
<feature type="transmembrane region" description="Helical" evidence="2">
    <location>
        <begin position="178"/>
        <end position="202"/>
    </location>
</feature>
<evidence type="ECO:0008006" key="5">
    <source>
        <dbReference type="Google" id="ProtNLM"/>
    </source>
</evidence>
<gene>
    <name evidence="3" type="ORF">HK105_200489</name>
</gene>
<dbReference type="PANTHER" id="PTHR31595:SF57">
    <property type="entry name" value="OS04G0481900 PROTEIN"/>
    <property type="match status" value="1"/>
</dbReference>
<reference evidence="3 4" key="1">
    <citation type="submission" date="2023-09" db="EMBL/GenBank/DDBJ databases">
        <title>Pangenome analysis of Batrachochytrium dendrobatidis and related Chytrids.</title>
        <authorList>
            <person name="Yacoub M.N."/>
            <person name="Stajich J.E."/>
            <person name="James T.Y."/>
        </authorList>
    </citation>
    <scope>NUCLEOTIDE SEQUENCE [LARGE SCALE GENOMIC DNA]</scope>
    <source>
        <strain evidence="3 4">JEL0888</strain>
    </source>
</reference>
<sequence length="478" mass="53049">MKLAQFDVNMPALVSTATPGLSLLFFGLLKTRLLPPRISAAVISTTAFLLPTLVRTPTEPQKWFVFHMLMAYMLLLGLRFIDMGLVESAAPNSFPTLRDYVESLLTTETRASRDAKARSLRKRIDNLAEFISAHESGGSGGKASAAFNNEVYEARVKMEALSRLIARTVPRNKQTWRYFGRVAASVAGYYLVLVAGFAFFVANPPKTDLPVMHLFLFNDAKRAVDLIVIGGMLYSVMQAAYITLFHLSSVLFDIPFLPLMDNPFISTSPRDFWSNRWNTQIKESLYRLSFAPVMSFLDGSSGGKRRGTASRGRTKASDSWWPWASSPRSKSASKTHAGGSKSGSSGARAAARRNRELWHTVVASMSAFALSALVHEYTVFVMLDRPTTLEQTAFFLLHGAITVAQVVVGRACRTALRFDPFARVPAWAFIVLNAAVFLATSPLFFNPWFRENLLMKVSGMLMPPVLVNPLVRMFKSVM</sequence>
<dbReference type="Proteomes" id="UP001527925">
    <property type="component" value="Unassembled WGS sequence"/>
</dbReference>
<evidence type="ECO:0000313" key="3">
    <source>
        <dbReference type="EMBL" id="KAL2919577.1"/>
    </source>
</evidence>
<feature type="transmembrane region" description="Helical" evidence="2">
    <location>
        <begin position="63"/>
        <end position="81"/>
    </location>
</feature>
<feature type="compositionally biased region" description="Low complexity" evidence="1">
    <location>
        <begin position="317"/>
        <end position="348"/>
    </location>
</feature>
<feature type="transmembrane region" description="Helical" evidence="2">
    <location>
        <begin position="222"/>
        <end position="244"/>
    </location>
</feature>
<keyword evidence="2" id="KW-0812">Transmembrane</keyword>
<keyword evidence="2" id="KW-0472">Membrane</keyword>
<proteinExistence type="predicted"/>
<feature type="transmembrane region" description="Helical" evidence="2">
    <location>
        <begin position="12"/>
        <end position="29"/>
    </location>
</feature>
<feature type="transmembrane region" description="Helical" evidence="2">
    <location>
        <begin position="394"/>
        <end position="412"/>
    </location>
</feature>
<accession>A0ABR4NJ67</accession>
<keyword evidence="2" id="KW-1133">Transmembrane helix</keyword>
<evidence type="ECO:0000256" key="2">
    <source>
        <dbReference type="SAM" id="Phobius"/>
    </source>
</evidence>
<feature type="transmembrane region" description="Helical" evidence="2">
    <location>
        <begin position="424"/>
        <end position="445"/>
    </location>
</feature>
<comment type="caution">
    <text evidence="3">The sequence shown here is derived from an EMBL/GenBank/DDBJ whole genome shotgun (WGS) entry which is preliminary data.</text>
</comment>
<evidence type="ECO:0000256" key="1">
    <source>
        <dbReference type="SAM" id="MobiDB-lite"/>
    </source>
</evidence>
<dbReference type="InterPro" id="IPR044851">
    <property type="entry name" value="Wax_synthase"/>
</dbReference>
<dbReference type="PANTHER" id="PTHR31595">
    <property type="entry name" value="LONG-CHAIN-ALCOHOL O-FATTY-ACYLTRANSFERASE 3-RELATED"/>
    <property type="match status" value="1"/>
</dbReference>
<feature type="compositionally biased region" description="Basic residues" evidence="1">
    <location>
        <begin position="303"/>
        <end position="314"/>
    </location>
</feature>
<feature type="transmembrane region" description="Helical" evidence="2">
    <location>
        <begin position="357"/>
        <end position="374"/>
    </location>
</feature>
<name>A0ABR4NJ67_9FUNG</name>